<name>I6ZI39_ENCRO</name>
<protein>
    <recommendedName>
        <fullName evidence="1">Hpc2-related domain-containing protein</fullName>
    </recommendedName>
</protein>
<proteinExistence type="predicted"/>
<keyword evidence="3" id="KW-1185">Reference proteome</keyword>
<evidence type="ECO:0000259" key="1">
    <source>
        <dbReference type="Pfam" id="PF08729"/>
    </source>
</evidence>
<feature type="domain" description="Hpc2-related" evidence="1">
    <location>
        <begin position="23"/>
        <end position="70"/>
    </location>
</feature>
<dbReference type="HOGENOM" id="CLU_842059_0_0_1"/>
<dbReference type="EMBL" id="CP003521">
    <property type="protein sequence ID" value="AFN82888.1"/>
    <property type="molecule type" value="Genomic_DNA"/>
</dbReference>
<dbReference type="RefSeq" id="XP_009264385.1">
    <property type="nucleotide sequence ID" value="XM_009266110.1"/>
</dbReference>
<dbReference type="AlphaFoldDB" id="I6ZI39"/>
<dbReference type="InterPro" id="IPR014840">
    <property type="entry name" value="HRD"/>
</dbReference>
<dbReference type="OrthoDB" id="2196297at2759"/>
<dbReference type="Pfam" id="PF08729">
    <property type="entry name" value="HUN"/>
    <property type="match status" value="1"/>
</dbReference>
<dbReference type="VEuPathDB" id="MicrosporidiaDB:EROM_041220"/>
<dbReference type="Proteomes" id="UP000010094">
    <property type="component" value="Chromosome IV"/>
</dbReference>
<evidence type="ECO:0000313" key="2">
    <source>
        <dbReference type="EMBL" id="AFN82888.1"/>
    </source>
</evidence>
<gene>
    <name evidence="2" type="ordered locus">EROM_041220</name>
</gene>
<reference evidence="2 3" key="1">
    <citation type="journal article" date="2012" name="Proc. Natl. Acad. Sci. U.S.A.">
        <title>Gain and loss of multiple functionally related, horizontally transferred genes in the reduced genomes of two microsporidian parasites.</title>
        <authorList>
            <person name="Pombert J.-F."/>
            <person name="Selman M."/>
            <person name="Burki F."/>
            <person name="Bardell F.T."/>
            <person name="Farinelli L."/>
            <person name="Solter L.F."/>
            <person name="Whitman D.W."/>
            <person name="Weiss L.M."/>
            <person name="Corradi N."/>
            <person name="Keeling P.J."/>
        </authorList>
    </citation>
    <scope>NUCLEOTIDE SEQUENCE [LARGE SCALE GENOMIC DNA]</scope>
    <source>
        <strain evidence="2 3">SJ-2008</strain>
    </source>
</reference>
<dbReference type="KEGG" id="ero:EROM_041220"/>
<accession>I6ZI39</accession>
<organism evidence="2 3">
    <name type="scientific">Encephalitozoon romaleae (strain SJ-2008)</name>
    <name type="common">Microsporidian parasite</name>
    <dbReference type="NCBI Taxonomy" id="1178016"/>
    <lineage>
        <taxon>Eukaryota</taxon>
        <taxon>Fungi</taxon>
        <taxon>Fungi incertae sedis</taxon>
        <taxon>Microsporidia</taxon>
        <taxon>Unikaryonidae</taxon>
        <taxon>Encephalitozoon</taxon>
    </lineage>
</organism>
<dbReference type="GeneID" id="20521185"/>
<sequence length="328" mass="38291">MNPENEVTIQVNVMEPKEIDLRKKEKQKKRRQRTDEYDYNDPFIEPFEGETQMVMIESSLEDFFVYKGELPYSAKKVLSVHKARERAKLMKSSSIDVSGQKAEKRGKDPKRLRISVGKGRRRRIPKSDTKICDCLASLIKSEVGNTGEVPRDESDYMEYYVSLKVLEAFQKEREVDWRIQNLDALKKPSDEEIARYLKKSESAMNELFNTIAGEIQNYQLYSEDLSLFKGFQKESFLFNTCKYFLLFIKISFMGQEGMTFNKARKEAYNNVLGLFPNTCKNSTQTQYYLAKRISQTCEMKDFAECNNKEHKKGNEDRNVSSNLESIVE</sequence>
<evidence type="ECO:0000313" key="3">
    <source>
        <dbReference type="Proteomes" id="UP000010094"/>
    </source>
</evidence>